<dbReference type="SUPFAM" id="SSF81383">
    <property type="entry name" value="F-box domain"/>
    <property type="match status" value="1"/>
</dbReference>
<dbReference type="InterPro" id="IPR050796">
    <property type="entry name" value="SCF_F-box_component"/>
</dbReference>
<dbReference type="EMBL" id="AWUE01012615">
    <property type="protein sequence ID" value="OMP08782.1"/>
    <property type="molecule type" value="Genomic_DNA"/>
</dbReference>
<organism evidence="2 3">
    <name type="scientific">Corchorus olitorius</name>
    <dbReference type="NCBI Taxonomy" id="93759"/>
    <lineage>
        <taxon>Eukaryota</taxon>
        <taxon>Viridiplantae</taxon>
        <taxon>Streptophyta</taxon>
        <taxon>Embryophyta</taxon>
        <taxon>Tracheophyta</taxon>
        <taxon>Spermatophyta</taxon>
        <taxon>Magnoliopsida</taxon>
        <taxon>eudicotyledons</taxon>
        <taxon>Gunneridae</taxon>
        <taxon>Pentapetalae</taxon>
        <taxon>rosids</taxon>
        <taxon>malvids</taxon>
        <taxon>Malvales</taxon>
        <taxon>Malvaceae</taxon>
        <taxon>Grewioideae</taxon>
        <taxon>Apeibeae</taxon>
        <taxon>Corchorus</taxon>
    </lineage>
</organism>
<feature type="domain" description="F-box" evidence="1">
    <location>
        <begin position="1"/>
        <end position="43"/>
    </location>
</feature>
<keyword evidence="3" id="KW-1185">Reference proteome</keyword>
<dbReference type="STRING" id="93759.A0A1R3KNX3"/>
<dbReference type="NCBIfam" id="TIGR01640">
    <property type="entry name" value="F_box_assoc_1"/>
    <property type="match status" value="1"/>
</dbReference>
<name>A0A1R3KNX3_9ROSI</name>
<dbReference type="OrthoDB" id="591557at2759"/>
<dbReference type="AlphaFoldDB" id="A0A1R3KNX3"/>
<dbReference type="InterPro" id="IPR011043">
    <property type="entry name" value="Gal_Oxase/kelch_b-propeller"/>
</dbReference>
<dbReference type="InterPro" id="IPR001810">
    <property type="entry name" value="F-box_dom"/>
</dbReference>
<sequence>MASIPLDIINDILCRLSVEDLLRFRCISKPWCSLIDSPNFIKLHLSHSLKTHTRLSLILKDNDSDYYSVNLDSLQTAQKINHAPDGNQTPILGSCNGLLALLNPDDQVILWNPSTRKSKLLPVSEVEFPPDYIVDFVVYGLGYDPFSDDYKLVRMVQFVGQGDDSISNHRREVKVYNLKTDSWRRVKDFPLCLRYAAHGILVSNALHWVASEKSGLLGKSFVAAFDLGTEDYHVVQLPNLLSERFHLIVEAMEGCLCIIVKYWEIFVDDIWIMKEYGSKNLGPS</sequence>
<evidence type="ECO:0000259" key="1">
    <source>
        <dbReference type="PROSITE" id="PS50181"/>
    </source>
</evidence>
<protein>
    <recommendedName>
        <fullName evidence="1">F-box domain-containing protein</fullName>
    </recommendedName>
</protein>
<proteinExistence type="predicted"/>
<dbReference type="SUPFAM" id="SSF50965">
    <property type="entry name" value="Galactose oxidase, central domain"/>
    <property type="match status" value="1"/>
</dbReference>
<evidence type="ECO:0000313" key="2">
    <source>
        <dbReference type="EMBL" id="OMP08782.1"/>
    </source>
</evidence>
<accession>A0A1R3KNX3</accession>
<comment type="caution">
    <text evidence="2">The sequence shown here is derived from an EMBL/GenBank/DDBJ whole genome shotgun (WGS) entry which is preliminary data.</text>
</comment>
<dbReference type="Pfam" id="PF00646">
    <property type="entry name" value="F-box"/>
    <property type="match status" value="1"/>
</dbReference>
<dbReference type="InterPro" id="IPR017451">
    <property type="entry name" value="F-box-assoc_interact_dom"/>
</dbReference>
<evidence type="ECO:0000313" key="3">
    <source>
        <dbReference type="Proteomes" id="UP000187203"/>
    </source>
</evidence>
<dbReference type="CDD" id="cd22157">
    <property type="entry name" value="F-box_AtFBW1-like"/>
    <property type="match status" value="1"/>
</dbReference>
<dbReference type="Proteomes" id="UP000187203">
    <property type="component" value="Unassembled WGS sequence"/>
</dbReference>
<dbReference type="PROSITE" id="PS50181">
    <property type="entry name" value="FBOX"/>
    <property type="match status" value="1"/>
</dbReference>
<dbReference type="PANTHER" id="PTHR31672">
    <property type="entry name" value="BNACNNG10540D PROTEIN"/>
    <property type="match status" value="1"/>
</dbReference>
<gene>
    <name evidence="2" type="ORF">COLO4_06115</name>
</gene>
<dbReference type="Pfam" id="PF07734">
    <property type="entry name" value="FBA_1"/>
    <property type="match status" value="1"/>
</dbReference>
<dbReference type="InterPro" id="IPR006527">
    <property type="entry name" value="F-box-assoc_dom_typ1"/>
</dbReference>
<dbReference type="PANTHER" id="PTHR31672:SF13">
    <property type="entry name" value="F-BOX PROTEIN CPR30-LIKE"/>
    <property type="match status" value="1"/>
</dbReference>
<dbReference type="SMART" id="SM00256">
    <property type="entry name" value="FBOX"/>
    <property type="match status" value="1"/>
</dbReference>
<reference evidence="3" key="1">
    <citation type="submission" date="2013-09" db="EMBL/GenBank/DDBJ databases">
        <title>Corchorus olitorius genome sequencing.</title>
        <authorList>
            <person name="Alam M."/>
            <person name="Haque M.S."/>
            <person name="Islam M.S."/>
            <person name="Emdad E.M."/>
            <person name="Islam M.M."/>
            <person name="Ahmed B."/>
            <person name="Halim A."/>
            <person name="Hossen Q.M.M."/>
            <person name="Hossain M.Z."/>
            <person name="Ahmed R."/>
            <person name="Khan M.M."/>
            <person name="Islam R."/>
            <person name="Rashid M.M."/>
            <person name="Khan S.A."/>
            <person name="Rahman M.S."/>
            <person name="Alam M."/>
            <person name="Yahiya A.S."/>
            <person name="Khan M.S."/>
            <person name="Azam M.S."/>
            <person name="Haque T."/>
            <person name="Lashkar M.Z.H."/>
            <person name="Akhand A.I."/>
            <person name="Morshed G."/>
            <person name="Roy S."/>
            <person name="Uddin K.S."/>
            <person name="Rabeya T."/>
            <person name="Hossain A.S."/>
            <person name="Chowdhury A."/>
            <person name="Snigdha A.R."/>
            <person name="Mortoza M.S."/>
            <person name="Matin S.A."/>
            <person name="Hoque S.M.E."/>
            <person name="Islam M.K."/>
            <person name="Roy D.K."/>
            <person name="Haider R."/>
            <person name="Moosa M.M."/>
            <person name="Elias S.M."/>
            <person name="Hasan A.M."/>
            <person name="Jahan S."/>
            <person name="Shafiuddin M."/>
            <person name="Mahmood N."/>
            <person name="Shommy N.S."/>
        </authorList>
    </citation>
    <scope>NUCLEOTIDE SEQUENCE [LARGE SCALE GENOMIC DNA]</scope>
    <source>
        <strain evidence="3">cv. O-4</strain>
    </source>
</reference>
<dbReference type="InterPro" id="IPR036047">
    <property type="entry name" value="F-box-like_dom_sf"/>
</dbReference>